<dbReference type="Pfam" id="PF00400">
    <property type="entry name" value="WD40"/>
    <property type="match status" value="3"/>
</dbReference>
<comment type="caution">
    <text evidence="4">The sequence shown here is derived from an EMBL/GenBank/DDBJ whole genome shotgun (WGS) entry which is preliminary data.</text>
</comment>
<accession>A0A8J8P4H8</accession>
<dbReference type="SUPFAM" id="SSF50978">
    <property type="entry name" value="WD40 repeat-like"/>
    <property type="match status" value="1"/>
</dbReference>
<evidence type="ECO:0000313" key="5">
    <source>
        <dbReference type="Proteomes" id="UP000785679"/>
    </source>
</evidence>
<keyword evidence="5" id="KW-1185">Reference proteome</keyword>
<keyword evidence="2" id="KW-0677">Repeat</keyword>
<name>A0A8J8P4H8_HALGN</name>
<dbReference type="PANTHER" id="PTHR44019:SF23">
    <property type="entry name" value="F-BOX DOMAIN-CONTAINING PROTEIN"/>
    <property type="match status" value="1"/>
</dbReference>
<dbReference type="OrthoDB" id="496at2759"/>
<dbReference type="EMBL" id="RRYP01001826">
    <property type="protein sequence ID" value="TNV85451.1"/>
    <property type="molecule type" value="Genomic_DNA"/>
</dbReference>
<evidence type="ECO:0000256" key="1">
    <source>
        <dbReference type="ARBA" id="ARBA00022574"/>
    </source>
</evidence>
<gene>
    <name evidence="4" type="ORF">FGO68_gene4189</name>
</gene>
<dbReference type="PANTHER" id="PTHR44019">
    <property type="entry name" value="WD REPEAT-CONTAINING PROTEIN 55"/>
    <property type="match status" value="1"/>
</dbReference>
<protein>
    <submittedName>
        <fullName evidence="4">Uncharacterized protein</fullName>
    </submittedName>
</protein>
<dbReference type="PROSITE" id="PS00678">
    <property type="entry name" value="WD_REPEATS_1"/>
    <property type="match status" value="2"/>
</dbReference>
<dbReference type="Proteomes" id="UP000785679">
    <property type="component" value="Unassembled WGS sequence"/>
</dbReference>
<dbReference type="PROSITE" id="PS50082">
    <property type="entry name" value="WD_REPEATS_2"/>
    <property type="match status" value="3"/>
</dbReference>
<organism evidence="4 5">
    <name type="scientific">Halteria grandinella</name>
    <dbReference type="NCBI Taxonomy" id="5974"/>
    <lineage>
        <taxon>Eukaryota</taxon>
        <taxon>Sar</taxon>
        <taxon>Alveolata</taxon>
        <taxon>Ciliophora</taxon>
        <taxon>Intramacronucleata</taxon>
        <taxon>Spirotrichea</taxon>
        <taxon>Stichotrichia</taxon>
        <taxon>Sporadotrichida</taxon>
        <taxon>Halteriidae</taxon>
        <taxon>Halteria</taxon>
    </lineage>
</organism>
<dbReference type="CDD" id="cd00200">
    <property type="entry name" value="WD40"/>
    <property type="match status" value="1"/>
</dbReference>
<dbReference type="PRINTS" id="PR00320">
    <property type="entry name" value="GPROTEINBRPT"/>
</dbReference>
<dbReference type="SMART" id="SM00320">
    <property type="entry name" value="WD40"/>
    <property type="match status" value="8"/>
</dbReference>
<reference evidence="4" key="1">
    <citation type="submission" date="2019-06" db="EMBL/GenBank/DDBJ databases">
        <authorList>
            <person name="Zheng W."/>
        </authorList>
    </citation>
    <scope>NUCLEOTIDE SEQUENCE</scope>
    <source>
        <strain evidence="4">QDHG01</strain>
    </source>
</reference>
<feature type="repeat" description="WD" evidence="3">
    <location>
        <begin position="65"/>
        <end position="105"/>
    </location>
</feature>
<dbReference type="InterPro" id="IPR001680">
    <property type="entry name" value="WD40_rpt"/>
</dbReference>
<dbReference type="InterPro" id="IPR050505">
    <property type="entry name" value="WDR55/POC1"/>
</dbReference>
<dbReference type="PROSITE" id="PS50294">
    <property type="entry name" value="WD_REPEATS_REGION"/>
    <property type="match status" value="2"/>
</dbReference>
<evidence type="ECO:0000256" key="2">
    <source>
        <dbReference type="ARBA" id="ARBA00022737"/>
    </source>
</evidence>
<proteinExistence type="predicted"/>
<dbReference type="AlphaFoldDB" id="A0A8J8P4H8"/>
<feature type="repeat" description="WD" evidence="3">
    <location>
        <begin position="105"/>
        <end position="139"/>
    </location>
</feature>
<evidence type="ECO:0000256" key="3">
    <source>
        <dbReference type="PROSITE-ProRule" id="PRU00221"/>
    </source>
</evidence>
<dbReference type="InterPro" id="IPR015943">
    <property type="entry name" value="WD40/YVTN_repeat-like_dom_sf"/>
</dbReference>
<keyword evidence="1 3" id="KW-0853">WD repeat</keyword>
<feature type="repeat" description="WD" evidence="3">
    <location>
        <begin position="147"/>
        <end position="186"/>
    </location>
</feature>
<dbReference type="InterPro" id="IPR036322">
    <property type="entry name" value="WD40_repeat_dom_sf"/>
</dbReference>
<dbReference type="Gene3D" id="2.130.10.10">
    <property type="entry name" value="YVTN repeat-like/Quinoprotein amine dehydrogenase"/>
    <property type="match status" value="2"/>
</dbReference>
<sequence>MRTTGLDPNWYQGPISDMPLTPNHDRQILCLDVKGTQVVTGSADHGLRVYNTNTGKQTRSLYAKQYGHSEWVTTCAFLKDGRVLSGGMDKLLCLWDARAVKCVNLTGHNGSISKVKVDDNNVAVTAAYDSSLLVWNLDTRECCQGLFNGHKDAVMDFEWANSLVISGSRDGTLVIWDINTGQPIQILPQMHQGPVAKIAFYSDGMAKNVFVSAGMKDGCVSVCDMRTQQVIKKEKIHGGAINMLDTSLSSFIVTGSADKTVKKIDVMNGFKVVGPPMTTTDAVFCGRVIQNSNLVLTGCGDGNILAFDIDTSKCLYGYGADQMGAVHCMAPTEDYQALITGGDSGQGLKIIFSGF</sequence>
<evidence type="ECO:0000313" key="4">
    <source>
        <dbReference type="EMBL" id="TNV85451.1"/>
    </source>
</evidence>
<dbReference type="InterPro" id="IPR019775">
    <property type="entry name" value="WD40_repeat_CS"/>
</dbReference>
<dbReference type="InterPro" id="IPR020472">
    <property type="entry name" value="WD40_PAC1"/>
</dbReference>